<proteinExistence type="predicted"/>
<evidence type="ECO:0000313" key="3">
    <source>
        <dbReference type="EMBL" id="APD73836.1"/>
    </source>
</evidence>
<feature type="region of interest" description="Disordered" evidence="1">
    <location>
        <begin position="397"/>
        <end position="437"/>
    </location>
</feature>
<feature type="signal peptide" evidence="2">
    <location>
        <begin position="1"/>
        <end position="23"/>
    </location>
</feature>
<feature type="region of interest" description="Disordered" evidence="1">
    <location>
        <begin position="241"/>
        <end position="263"/>
    </location>
</feature>
<accession>A0A1J0R7U6</accession>
<organism evidence="3">
    <name type="scientific">Trypanosoma brucei</name>
    <dbReference type="NCBI Taxonomy" id="5691"/>
    <lineage>
        <taxon>Eukaryota</taxon>
        <taxon>Discoba</taxon>
        <taxon>Euglenozoa</taxon>
        <taxon>Kinetoplastea</taxon>
        <taxon>Metakinetoplastina</taxon>
        <taxon>Trypanosomatida</taxon>
        <taxon>Trypanosomatidae</taxon>
        <taxon>Trypanosoma</taxon>
    </lineage>
</organism>
<evidence type="ECO:0000256" key="2">
    <source>
        <dbReference type="SAM" id="SignalP"/>
    </source>
</evidence>
<dbReference type="SUPFAM" id="SSF58087">
    <property type="entry name" value="Variant surface glycoprotein (N-terminal domain)"/>
    <property type="match status" value="1"/>
</dbReference>
<keyword evidence="2" id="KW-0732">Signal</keyword>
<dbReference type="VEuPathDB" id="TriTrypDB:Tb427_000570900"/>
<name>A0A1J0R7U6_9TRYP</name>
<protein>
    <submittedName>
        <fullName evidence="3">Variant surface glycoprotein 1125.1681</fullName>
    </submittedName>
</protein>
<feature type="chain" id="PRO_5012181724" evidence="2">
    <location>
        <begin position="24"/>
        <end position="475"/>
    </location>
</feature>
<reference evidence="3" key="1">
    <citation type="submission" date="2016-08" db="EMBL/GenBank/DDBJ databases">
        <title>VSG repertoire of Trypanosoma brucei EATRO 1125.</title>
        <authorList>
            <person name="Cross G.A."/>
        </authorList>
    </citation>
    <scope>NUCLEOTIDE SEQUENCE</scope>
    <source>
        <strain evidence="3">EATRO 1125</strain>
    </source>
</reference>
<dbReference type="AlphaFoldDB" id="A0A1J0R7U6"/>
<sequence length="475" mass="51194">MLKLAPLCQGATLLIIAVTTATAQEQEQKQDTPCNSALYLLQAAKQVKQQVQELTTRQESAISDLKTAIISATAAGQRDRGAAAIPMALALNRLTTLATRLKTCVDKGGELQRRLATLAGLHLGIAKTADVQTTDNPGQPLDNAATQNTVKHVNTVLQKVYDETCEETADDDVPSAEKAVDITKLQTLTTYKLKQPTGGNKRHICGAKCTKSGNCGDNSFNSEHISIVVAGTKLLEAAGETTPIDSAEASSSGTETAQKSKSRTELANLKKDLALALKQWKTEKYCEDTTTEAAAFEPAAASDLQKQQHFIATGHVTEDYSKLTPELKKTLAEDIKTTYKSGKDSFRNGLWKKMTEEEITVKFGGTEVTGKPKTISNNDDKVALAIAALLAPHKGEQVCTGTKTESTETKSDTKGKPAENKDGDKKEECKATEEGKCDKTKCDWNAEKKQCKVKEGSFIISAVINASLLLERLFI</sequence>
<evidence type="ECO:0000256" key="1">
    <source>
        <dbReference type="SAM" id="MobiDB-lite"/>
    </source>
</evidence>
<dbReference type="EMBL" id="KX699880">
    <property type="protein sequence ID" value="APD73836.1"/>
    <property type="molecule type" value="Genomic_DNA"/>
</dbReference>
<feature type="compositionally biased region" description="Low complexity" evidence="1">
    <location>
        <begin position="246"/>
        <end position="257"/>
    </location>
</feature>
<feature type="compositionally biased region" description="Basic and acidic residues" evidence="1">
    <location>
        <begin position="405"/>
        <end position="437"/>
    </location>
</feature>